<evidence type="ECO:0000259" key="6">
    <source>
        <dbReference type="Pfam" id="PF17786"/>
    </source>
</evidence>
<dbReference type="AlphaFoldDB" id="A0A1E4U1A0"/>
<dbReference type="SUPFAM" id="SSF51445">
    <property type="entry name" value="(Trans)glycosidases"/>
    <property type="match status" value="1"/>
</dbReference>
<evidence type="ECO:0000256" key="1">
    <source>
        <dbReference type="ARBA" id="ARBA00000829"/>
    </source>
</evidence>
<evidence type="ECO:0000259" key="7">
    <source>
        <dbReference type="Pfam" id="PF22666"/>
    </source>
</evidence>
<dbReference type="InterPro" id="IPR013783">
    <property type="entry name" value="Ig-like_fold"/>
</dbReference>
<feature type="domain" description="Beta-mannosidase-like galactose-binding" evidence="7">
    <location>
        <begin position="17"/>
        <end position="197"/>
    </location>
</feature>
<sequence length="893" mass="104410">MAAIKKTLPKTIFLKNWEYKQENVTTWKPCLNSENSISEIHLELRSNNEIDEPFLNDNEKYLQWIGLKNWEYRSHFKISYNDNDNGNDKFKLIFYGLDTFAKIYLNGSLILTTDNMFVKYCVDVDPMILNVDNQNDGINELKILFESSLLKSRNLFLNGDFKPKGFNGELSRCLIRKAQYHYGWDWGPIFMTCGPYRPIEFLHYNHCCILNKDEIYIHPKFNDNSLNNIELIVENIHVEVSEKGYAIVVELYLPTGELSQSQEILIDNSSVNICTSFKLKKAYLWYPSGHGLQQLYSLNINLIHKGNIASELEPEIMDSIKDKKFGIKKVELIQDNFLNSNIPGKTFYFKINNKPIFCKGSNWIPAHSFQTSLTKDDYIRWLELGVHANQNILRVWGGGYYENEWFYEECDRLGIMVWQDFMFACGQYPGNSKFRESVKQEVSYQVKRLRNYCCLILYCGNNEDYQVIEQLKLTDKEFEAKIIYEKDIAQIVAELHPLIPYHPGSPYSDPKLLSDDPNVGDIHQWNIWHGTQERYQDSWKLAGRFISEFGMIAFPNYKTLKQSIDHEKQLFPQSELVNFHMKADGSEARIGLYLMSNFKIIKTDLKSWIYYTQLLQSECLTYCFRNWRRNWSTDGNRLTSGIIVWQLNDCWPVTSWAIVDFYKRPKLAYYAVKREFASIVLGFNRSKIDPQTGNHIEKDEKQDNTHQYFLFKEKLEIFGMSSLFNDLEVYLNLKYFNAETGVEIEKLAVKSYKTKLKANGTSELTELTVVLPYIHNETDQDENLKKIVVFGTLSDLQGNILSRSSDWPQPLKYISLNYTDKDLKFEAKNGCVLVLAKKPIKCVQFYMKDDSRVDQVFFHDNGFDLCPTSEFYTVPADGLLETDDIGVEYYDKV</sequence>
<dbReference type="Pfam" id="PF17786">
    <property type="entry name" value="Mannosidase_ig"/>
    <property type="match status" value="1"/>
</dbReference>
<keyword evidence="4" id="KW-0378">Hydrolase</keyword>
<organism evidence="8 9">
    <name type="scientific">Pachysolen tannophilus NRRL Y-2460</name>
    <dbReference type="NCBI Taxonomy" id="669874"/>
    <lineage>
        <taxon>Eukaryota</taxon>
        <taxon>Fungi</taxon>
        <taxon>Dikarya</taxon>
        <taxon>Ascomycota</taxon>
        <taxon>Saccharomycotina</taxon>
        <taxon>Pichiomycetes</taxon>
        <taxon>Pachysolenaceae</taxon>
        <taxon>Pachysolen</taxon>
    </lineage>
</organism>
<dbReference type="InterPro" id="IPR008979">
    <property type="entry name" value="Galactose-bd-like_sf"/>
</dbReference>
<dbReference type="InterPro" id="IPR050887">
    <property type="entry name" value="Beta-mannosidase_GH2"/>
</dbReference>
<name>A0A1E4U1A0_PACTA</name>
<dbReference type="Gene3D" id="2.60.40.10">
    <property type="entry name" value="Immunoglobulins"/>
    <property type="match status" value="1"/>
</dbReference>
<feature type="domain" description="Mannosidase Ig/CBM-like" evidence="6">
    <location>
        <begin position="714"/>
        <end position="813"/>
    </location>
</feature>
<dbReference type="Proteomes" id="UP000094236">
    <property type="component" value="Unassembled WGS sequence"/>
</dbReference>
<dbReference type="EC" id="3.2.1.25" evidence="3"/>
<dbReference type="OrthoDB" id="2866996at2759"/>
<dbReference type="InterPro" id="IPR036156">
    <property type="entry name" value="Beta-gal/glucu_dom_sf"/>
</dbReference>
<dbReference type="SUPFAM" id="SSF49785">
    <property type="entry name" value="Galactose-binding domain-like"/>
    <property type="match status" value="1"/>
</dbReference>
<keyword evidence="9" id="KW-1185">Reference proteome</keyword>
<dbReference type="STRING" id="669874.A0A1E4U1A0"/>
<evidence type="ECO:0000313" key="8">
    <source>
        <dbReference type="EMBL" id="ODV97762.1"/>
    </source>
</evidence>
<dbReference type="Gene3D" id="2.60.120.260">
    <property type="entry name" value="Galactose-binding domain-like"/>
    <property type="match status" value="1"/>
</dbReference>
<comment type="catalytic activity">
    <reaction evidence="1">
        <text>Hydrolysis of terminal, non-reducing beta-D-mannose residues in beta-D-mannosides.</text>
        <dbReference type="EC" id="3.2.1.25"/>
    </reaction>
</comment>
<evidence type="ECO:0000313" key="9">
    <source>
        <dbReference type="Proteomes" id="UP000094236"/>
    </source>
</evidence>
<dbReference type="FunFam" id="3.20.20.80:FF:000050">
    <property type="entry name" value="Beta-mannosidase B"/>
    <property type="match status" value="1"/>
</dbReference>
<gene>
    <name evidence="8" type="ORF">PACTADRAFT_31195</name>
</gene>
<dbReference type="InterPro" id="IPR054593">
    <property type="entry name" value="Beta-mannosidase-like_N2"/>
</dbReference>
<dbReference type="PANTHER" id="PTHR43730">
    <property type="entry name" value="BETA-MANNOSIDASE"/>
    <property type="match status" value="1"/>
</dbReference>
<accession>A0A1E4U1A0</accession>
<dbReference type="PANTHER" id="PTHR43730:SF1">
    <property type="entry name" value="BETA-MANNOSIDASE"/>
    <property type="match status" value="1"/>
</dbReference>
<evidence type="ECO:0000256" key="4">
    <source>
        <dbReference type="ARBA" id="ARBA00022801"/>
    </source>
</evidence>
<protein>
    <recommendedName>
        <fullName evidence="3">beta-mannosidase</fullName>
        <ecNumber evidence="3">3.2.1.25</ecNumber>
    </recommendedName>
</protein>
<dbReference type="InterPro" id="IPR041447">
    <property type="entry name" value="Mannosidase_ig"/>
</dbReference>
<proteinExistence type="predicted"/>
<dbReference type="Gene3D" id="3.20.20.80">
    <property type="entry name" value="Glycosidases"/>
    <property type="match status" value="1"/>
</dbReference>
<evidence type="ECO:0000256" key="5">
    <source>
        <dbReference type="ARBA" id="ARBA00023295"/>
    </source>
</evidence>
<evidence type="ECO:0000256" key="3">
    <source>
        <dbReference type="ARBA" id="ARBA00012754"/>
    </source>
</evidence>
<comment type="pathway">
    <text evidence="2">Glycan metabolism; N-glycan degradation.</text>
</comment>
<dbReference type="InterPro" id="IPR017853">
    <property type="entry name" value="GH"/>
</dbReference>
<keyword evidence="5" id="KW-0326">Glycosidase</keyword>
<evidence type="ECO:0000256" key="2">
    <source>
        <dbReference type="ARBA" id="ARBA00004740"/>
    </source>
</evidence>
<dbReference type="Pfam" id="PF22666">
    <property type="entry name" value="Glyco_hydro_2_N2"/>
    <property type="match status" value="1"/>
</dbReference>
<dbReference type="SUPFAM" id="SSF49303">
    <property type="entry name" value="beta-Galactosidase/glucuronidase domain"/>
    <property type="match status" value="1"/>
</dbReference>
<dbReference type="GO" id="GO:0004567">
    <property type="term" value="F:beta-mannosidase activity"/>
    <property type="evidence" value="ECO:0007669"/>
    <property type="project" value="UniProtKB-EC"/>
</dbReference>
<dbReference type="GO" id="GO:0006516">
    <property type="term" value="P:glycoprotein catabolic process"/>
    <property type="evidence" value="ECO:0007669"/>
    <property type="project" value="TreeGrafter"/>
</dbReference>
<dbReference type="EMBL" id="KV454011">
    <property type="protein sequence ID" value="ODV97762.1"/>
    <property type="molecule type" value="Genomic_DNA"/>
</dbReference>
<reference evidence="9" key="1">
    <citation type="submission" date="2016-05" db="EMBL/GenBank/DDBJ databases">
        <title>Comparative genomics of biotechnologically important yeasts.</title>
        <authorList>
            <consortium name="DOE Joint Genome Institute"/>
            <person name="Riley R."/>
            <person name="Haridas S."/>
            <person name="Wolfe K.H."/>
            <person name="Lopes M.R."/>
            <person name="Hittinger C.T."/>
            <person name="Goker M."/>
            <person name="Salamov A."/>
            <person name="Wisecaver J."/>
            <person name="Long T.M."/>
            <person name="Aerts A.L."/>
            <person name="Barry K."/>
            <person name="Choi C."/>
            <person name="Clum A."/>
            <person name="Coughlan A.Y."/>
            <person name="Deshpande S."/>
            <person name="Douglass A.P."/>
            <person name="Hanson S.J."/>
            <person name="Klenk H.-P."/>
            <person name="Labutti K."/>
            <person name="Lapidus A."/>
            <person name="Lindquist E."/>
            <person name="Lipzen A."/>
            <person name="Meier-Kolthoff J.P."/>
            <person name="Ohm R.A."/>
            <person name="Otillar R.P."/>
            <person name="Pangilinan J."/>
            <person name="Peng Y."/>
            <person name="Rokas A."/>
            <person name="Rosa C.A."/>
            <person name="Scheuner C."/>
            <person name="Sibirny A.A."/>
            <person name="Slot J.C."/>
            <person name="Stielow J.B."/>
            <person name="Sun H."/>
            <person name="Kurtzman C.P."/>
            <person name="Blackwell M."/>
            <person name="Grigoriev I.V."/>
            <person name="Jeffries T.W."/>
        </authorList>
    </citation>
    <scope>NUCLEOTIDE SEQUENCE [LARGE SCALE GENOMIC DNA]</scope>
    <source>
        <strain evidence="9">NRRL Y-2460</strain>
    </source>
</reference>